<accession>X1NVI0</accession>
<dbReference type="AlphaFoldDB" id="X1NVI0"/>
<dbReference type="EMBL" id="BARV01014277">
    <property type="protein sequence ID" value="GAI30795.1"/>
    <property type="molecule type" value="Genomic_DNA"/>
</dbReference>
<reference evidence="1" key="1">
    <citation type="journal article" date="2014" name="Front. Microbiol.">
        <title>High frequency of phylogenetically diverse reductive dehalogenase-homologous genes in deep subseafloor sedimentary metagenomes.</title>
        <authorList>
            <person name="Kawai M."/>
            <person name="Futagami T."/>
            <person name="Toyoda A."/>
            <person name="Takaki Y."/>
            <person name="Nishi S."/>
            <person name="Hori S."/>
            <person name="Arai W."/>
            <person name="Tsubouchi T."/>
            <person name="Morono Y."/>
            <person name="Uchiyama I."/>
            <person name="Ito T."/>
            <person name="Fujiyama A."/>
            <person name="Inagaki F."/>
            <person name="Takami H."/>
        </authorList>
    </citation>
    <scope>NUCLEOTIDE SEQUENCE</scope>
    <source>
        <strain evidence="1">Expedition CK06-06</strain>
    </source>
</reference>
<organism evidence="1">
    <name type="scientific">marine sediment metagenome</name>
    <dbReference type="NCBI Taxonomy" id="412755"/>
    <lineage>
        <taxon>unclassified sequences</taxon>
        <taxon>metagenomes</taxon>
        <taxon>ecological metagenomes</taxon>
    </lineage>
</organism>
<proteinExistence type="predicted"/>
<evidence type="ECO:0000313" key="1">
    <source>
        <dbReference type="EMBL" id="GAI30795.1"/>
    </source>
</evidence>
<feature type="non-terminal residue" evidence="1">
    <location>
        <position position="1"/>
    </location>
</feature>
<protein>
    <submittedName>
        <fullName evidence="1">Uncharacterized protein</fullName>
    </submittedName>
</protein>
<name>X1NVI0_9ZZZZ</name>
<gene>
    <name evidence="1" type="ORF">S06H3_25073</name>
</gene>
<sequence>NFHSFFQKYVWAHRSYLGLPLELDLIWPQKRQKQIRSILASSSNPPEKNN</sequence>
<comment type="caution">
    <text evidence="1">The sequence shown here is derived from an EMBL/GenBank/DDBJ whole genome shotgun (WGS) entry which is preliminary data.</text>
</comment>